<feature type="domain" description="HAMP" evidence="6">
    <location>
        <begin position="352"/>
        <end position="404"/>
    </location>
</feature>
<keyword evidence="4" id="KW-0812">Transmembrane</keyword>
<keyword evidence="1 3" id="KW-0807">Transducer</keyword>
<reference evidence="7" key="1">
    <citation type="submission" date="2019-04" db="EMBL/GenBank/DDBJ databases">
        <authorList>
            <consortium name="Science for Life Laboratories"/>
        </authorList>
    </citation>
    <scope>NUCLEOTIDE SEQUENCE</scope>
    <source>
        <strain evidence="7">MBLW1</strain>
    </source>
</reference>
<accession>A0A6C2YLJ7</accession>
<dbReference type="Gene3D" id="1.10.287.950">
    <property type="entry name" value="Methyl-accepting chemotaxis protein"/>
    <property type="match status" value="1"/>
</dbReference>
<dbReference type="PANTHER" id="PTHR32089">
    <property type="entry name" value="METHYL-ACCEPTING CHEMOTAXIS PROTEIN MCPB"/>
    <property type="match status" value="1"/>
</dbReference>
<dbReference type="KEGG" id="tim:GMBLW1_17060"/>
<keyword evidence="4" id="KW-0472">Membrane</keyword>
<feature type="domain" description="Methyl-accepting transducer" evidence="5">
    <location>
        <begin position="430"/>
        <end position="694"/>
    </location>
</feature>
<evidence type="ECO:0008006" key="9">
    <source>
        <dbReference type="Google" id="ProtNLM"/>
    </source>
</evidence>
<evidence type="ECO:0000256" key="1">
    <source>
        <dbReference type="ARBA" id="ARBA00023224"/>
    </source>
</evidence>
<dbReference type="Proteomes" id="UP000464378">
    <property type="component" value="Chromosome"/>
</dbReference>
<evidence type="ECO:0000313" key="8">
    <source>
        <dbReference type="Proteomes" id="UP000464378"/>
    </source>
</evidence>
<dbReference type="PROSITE" id="PS50885">
    <property type="entry name" value="HAMP"/>
    <property type="match status" value="1"/>
</dbReference>
<dbReference type="Pfam" id="PF12729">
    <property type="entry name" value="4HB_MCP_1"/>
    <property type="match status" value="1"/>
</dbReference>
<keyword evidence="4" id="KW-1133">Transmembrane helix</keyword>
<dbReference type="Gene3D" id="6.10.340.10">
    <property type="match status" value="1"/>
</dbReference>
<dbReference type="Pfam" id="PF00015">
    <property type="entry name" value="MCPsignal"/>
    <property type="match status" value="1"/>
</dbReference>
<dbReference type="InterPro" id="IPR004089">
    <property type="entry name" value="MCPsignal_dom"/>
</dbReference>
<gene>
    <name evidence="7" type="ORF">GMBLW1_17060</name>
</gene>
<dbReference type="PROSITE" id="PS50111">
    <property type="entry name" value="CHEMOTAXIS_TRANSDUC_2"/>
    <property type="match status" value="1"/>
</dbReference>
<dbReference type="SMART" id="SM00283">
    <property type="entry name" value="MA"/>
    <property type="match status" value="1"/>
</dbReference>
<dbReference type="SMART" id="SM00304">
    <property type="entry name" value="HAMP"/>
    <property type="match status" value="1"/>
</dbReference>
<organism evidence="7">
    <name type="scientific">Tuwongella immobilis</name>
    <dbReference type="NCBI Taxonomy" id="692036"/>
    <lineage>
        <taxon>Bacteria</taxon>
        <taxon>Pseudomonadati</taxon>
        <taxon>Planctomycetota</taxon>
        <taxon>Planctomycetia</taxon>
        <taxon>Gemmatales</taxon>
        <taxon>Gemmataceae</taxon>
        <taxon>Tuwongella</taxon>
    </lineage>
</organism>
<name>A0A6C2YLJ7_9BACT</name>
<proteinExistence type="inferred from homology"/>
<evidence type="ECO:0000256" key="2">
    <source>
        <dbReference type="ARBA" id="ARBA00029447"/>
    </source>
</evidence>
<dbReference type="InterPro" id="IPR003660">
    <property type="entry name" value="HAMP_dom"/>
</dbReference>
<dbReference type="AlphaFoldDB" id="A0A6C2YLJ7"/>
<dbReference type="GO" id="GO:0016020">
    <property type="term" value="C:membrane"/>
    <property type="evidence" value="ECO:0007669"/>
    <property type="project" value="InterPro"/>
</dbReference>
<protein>
    <recommendedName>
        <fullName evidence="9">Methyl-accepting chemotaxis protein</fullName>
    </recommendedName>
</protein>
<evidence type="ECO:0000259" key="5">
    <source>
        <dbReference type="PROSITE" id="PS50111"/>
    </source>
</evidence>
<evidence type="ECO:0000313" key="7">
    <source>
        <dbReference type="EMBL" id="VIP02254.1"/>
    </source>
</evidence>
<feature type="transmembrane region" description="Helical" evidence="4">
    <location>
        <begin position="12"/>
        <end position="32"/>
    </location>
</feature>
<evidence type="ECO:0000259" key="6">
    <source>
        <dbReference type="PROSITE" id="PS50885"/>
    </source>
</evidence>
<evidence type="ECO:0000256" key="3">
    <source>
        <dbReference type="PROSITE-ProRule" id="PRU00284"/>
    </source>
</evidence>
<comment type="similarity">
    <text evidence="2">Belongs to the methyl-accepting chemotaxis (MCP) protein family.</text>
</comment>
<dbReference type="CDD" id="cd06225">
    <property type="entry name" value="HAMP"/>
    <property type="match status" value="1"/>
</dbReference>
<dbReference type="SUPFAM" id="SSF58104">
    <property type="entry name" value="Methyl-accepting chemotaxis protein (MCP) signaling domain"/>
    <property type="match status" value="2"/>
</dbReference>
<dbReference type="EMBL" id="LR586016">
    <property type="protein sequence ID" value="VIP02254.1"/>
    <property type="molecule type" value="Genomic_DNA"/>
</dbReference>
<dbReference type="Pfam" id="PF00672">
    <property type="entry name" value="HAMP"/>
    <property type="match status" value="1"/>
</dbReference>
<feature type="transmembrane region" description="Helical" evidence="4">
    <location>
        <begin position="331"/>
        <end position="350"/>
    </location>
</feature>
<dbReference type="InParanoid" id="A0A6C2YLJ7"/>
<dbReference type="GO" id="GO:0007165">
    <property type="term" value="P:signal transduction"/>
    <property type="evidence" value="ECO:0007669"/>
    <property type="project" value="UniProtKB-KW"/>
</dbReference>
<keyword evidence="8" id="KW-1185">Reference proteome</keyword>
<evidence type="ECO:0000256" key="4">
    <source>
        <dbReference type="SAM" id="Phobius"/>
    </source>
</evidence>
<sequence>MKNWRISTKMIIIIAVMALTSLSIAAVGYYQFSKVETDLNRMIDTTADLERKSMELRILVGATLLQERAALLTDDPQLAAKHAKESLEKAATIDTARATLPTDLEKNGFLEEAKLASQFENSWERCAANQQQVLKIGLENSLGKARESVKSTISPRIRSWQNVCQSVREAVLRDRDAILAAKDLDKLIAMEGKLRIILELERDILELPNWLTTHINTRVDEGFEKIEARITELQEQIDRNINNLLTQVDGPVKPLVERLSKEFLDMRPQFSEVIRLSRIDSNAETTKLLAATEMDTINSLNALKDLTNKLHTRLEVDSDSLESMTRLARNLMLSVPGFGITISIFLALTITRGIVRPLAKGVELSSALADGDLTRRLKLDRRDEVGLLTNAMDRVADAFGHVLTDLSTVATGINGSANQLDSVSKKLLTQSDDMSSRARHVAVAAEQMTTNINMMAGAAEQMSINMISISSASEEISVNVGMISKAAEQTSDKVTTVTSAIVTSTRTFENIAREAREETVIADRAREMANHASGTMSHLDRAAGEIGKVSETIKMIALQTNLLALNATIEATAAGDAGKGFAVVAHEIKELATQSARAAEDITRKIEAVQTSTRDAVRAIESVSEVINQLSAAASTIRVSVEEQSVLAKRSSDNLGEASHSVGEIANSISEVSKGTTEMSRNAGEAAKGANDVSRNAAEAAQGVREITAGIQQVSQSSQQTSLSAKELTTAATQLQKISGELQAIVKRFRLEA</sequence>
<dbReference type="RefSeq" id="WP_162657448.1">
    <property type="nucleotide sequence ID" value="NZ_LR593887.1"/>
</dbReference>
<dbReference type="EMBL" id="LR593887">
    <property type="protein sequence ID" value="VTS00849.1"/>
    <property type="molecule type" value="Genomic_DNA"/>
</dbReference>
<dbReference type="InterPro" id="IPR024478">
    <property type="entry name" value="HlyB_4HB_MCP"/>
</dbReference>
<dbReference type="PANTHER" id="PTHR32089:SF112">
    <property type="entry name" value="LYSOZYME-LIKE PROTEIN-RELATED"/>
    <property type="match status" value="1"/>
</dbReference>